<dbReference type="OrthoDB" id="2831558at2759"/>
<evidence type="ECO:0000313" key="2">
    <source>
        <dbReference type="EMBL" id="CAG8973049.1"/>
    </source>
</evidence>
<dbReference type="AlphaFoldDB" id="A0A9N9Q2S7"/>
<evidence type="ECO:0000313" key="3">
    <source>
        <dbReference type="Proteomes" id="UP000701801"/>
    </source>
</evidence>
<dbReference type="PANTHER" id="PTHR21310:SF15">
    <property type="entry name" value="AMINOGLYCOSIDE PHOSPHOTRANSFERASE DOMAIN-CONTAINING PROTEIN"/>
    <property type="match status" value="1"/>
</dbReference>
<sequence>MLVDGSNARQPRCVPIPHGTKELIFRLANPDAVQGMNPATRIENEVAIIALASAALKHIHPRIVPSVYGWGSAALQSSPGWIIQELMPGTPVDESFDDMSLEKKRSILEQMGRILKSLQDYELPPSITGYGGVTFDETGRKISAAMTSVGAGPWDSYEASFEGRLRVALRKANQNPYIQGWRANGLRERLDAFVKRGVPALFEALGSKHDRVIIHADFSNSSLKWLSGDSANNLLFDARTGSITALIDYDFACISHPSYEFFRSFDGTGGQFRGWIGDEATEDMLLREAKIHGFPVPLPPTTEHGVQWEVVAAWEEELERLGVKRLQSMPGIEKVADVDTILRCILPWRVSNLDVLRLQSEAVIMRCRNDNERQLVRLLSRTGF</sequence>
<dbReference type="Gene3D" id="3.90.1200.10">
    <property type="match status" value="1"/>
</dbReference>
<organism evidence="2 3">
    <name type="scientific">Hymenoscyphus albidus</name>
    <dbReference type="NCBI Taxonomy" id="595503"/>
    <lineage>
        <taxon>Eukaryota</taxon>
        <taxon>Fungi</taxon>
        <taxon>Dikarya</taxon>
        <taxon>Ascomycota</taxon>
        <taxon>Pezizomycotina</taxon>
        <taxon>Leotiomycetes</taxon>
        <taxon>Helotiales</taxon>
        <taxon>Helotiaceae</taxon>
        <taxon>Hymenoscyphus</taxon>
    </lineage>
</organism>
<dbReference type="SUPFAM" id="SSF56112">
    <property type="entry name" value="Protein kinase-like (PK-like)"/>
    <property type="match status" value="1"/>
</dbReference>
<protein>
    <recommendedName>
        <fullName evidence="1">Aminoglycoside phosphotransferase domain-containing protein</fullName>
    </recommendedName>
</protein>
<keyword evidence="3" id="KW-1185">Reference proteome</keyword>
<dbReference type="Proteomes" id="UP000701801">
    <property type="component" value="Unassembled WGS sequence"/>
</dbReference>
<dbReference type="EMBL" id="CAJVRM010000061">
    <property type="protein sequence ID" value="CAG8973049.1"/>
    <property type="molecule type" value="Genomic_DNA"/>
</dbReference>
<dbReference type="Pfam" id="PF01636">
    <property type="entry name" value="APH"/>
    <property type="match status" value="1"/>
</dbReference>
<evidence type="ECO:0000259" key="1">
    <source>
        <dbReference type="Pfam" id="PF01636"/>
    </source>
</evidence>
<name>A0A9N9Q2S7_9HELO</name>
<proteinExistence type="predicted"/>
<accession>A0A9N9Q2S7</accession>
<dbReference type="InterPro" id="IPR011009">
    <property type="entry name" value="Kinase-like_dom_sf"/>
</dbReference>
<reference evidence="2" key="1">
    <citation type="submission" date="2021-07" db="EMBL/GenBank/DDBJ databases">
        <authorList>
            <person name="Durling M."/>
        </authorList>
    </citation>
    <scope>NUCLEOTIDE SEQUENCE</scope>
</reference>
<dbReference type="PANTHER" id="PTHR21310">
    <property type="entry name" value="AMINOGLYCOSIDE PHOSPHOTRANSFERASE-RELATED-RELATED"/>
    <property type="match status" value="1"/>
</dbReference>
<comment type="caution">
    <text evidence="2">The sequence shown here is derived from an EMBL/GenBank/DDBJ whole genome shotgun (WGS) entry which is preliminary data.</text>
</comment>
<feature type="domain" description="Aminoglycoside phosphotransferase" evidence="1">
    <location>
        <begin position="21"/>
        <end position="266"/>
    </location>
</feature>
<gene>
    <name evidence="2" type="ORF">HYALB_00010823</name>
</gene>
<dbReference type="InterPro" id="IPR002575">
    <property type="entry name" value="Aminoglycoside_PTrfase"/>
</dbReference>
<dbReference type="InterPro" id="IPR051678">
    <property type="entry name" value="AGP_Transferase"/>
</dbReference>